<reference evidence="2 4" key="2">
    <citation type="submission" date="2017-02" db="EMBL/GenBank/DDBJ databases">
        <title>Trade-off between light-utilization and light-protection in marine flavobacteria.</title>
        <authorList>
            <person name="Kumagai Y."/>
            <person name="Yoshizawa S."/>
            <person name="Kogure K."/>
            <person name="Iwasaki W."/>
        </authorList>
    </citation>
    <scope>NUCLEOTIDE SEQUENCE [LARGE SCALE GENOMIC DNA]</scope>
    <source>
        <strain evidence="2 4">KCTC 23670</strain>
    </source>
</reference>
<dbReference type="SUPFAM" id="SSF51206">
    <property type="entry name" value="cAMP-binding domain-like"/>
    <property type="match status" value="1"/>
</dbReference>
<keyword evidence="4" id="KW-1185">Reference proteome</keyword>
<sequence length="190" mass="21967">MENLINYAIQYGLSENLIQEIISNGKKIEIKKNENILNVGEHSKYIYIVIKGGFVSQYFDDHKSKFRTTAFHIDNYHPFMTQPESYFSKESSDTQIKAFKNSEVIGFHSSALEKLSAKHKIFDEFCNTHIIGALIFINQIKSKLIGLPKDKLYNYLLEEHNPITKNVPSKYIAEFIGVTPQWLSKIKRTS</sequence>
<evidence type="ECO:0000313" key="3">
    <source>
        <dbReference type="EMBL" id="MDN3620284.1"/>
    </source>
</evidence>
<evidence type="ECO:0000259" key="1">
    <source>
        <dbReference type="PROSITE" id="PS50042"/>
    </source>
</evidence>
<dbReference type="AlphaFoldDB" id="A0AAJ1QXR2"/>
<reference evidence="3 5" key="1">
    <citation type="journal article" date="2014" name="Int. J. Syst. Evol. Microbiol.">
        <title>Complete genome sequence of Corynebacterium casei LMG S-19264T (=DSM 44701T), isolated from a smear-ripened cheese.</title>
        <authorList>
            <consortium name="US DOE Joint Genome Institute (JGI-PGF)"/>
            <person name="Walter F."/>
            <person name="Albersmeier A."/>
            <person name="Kalinowski J."/>
            <person name="Ruckert C."/>
        </authorList>
    </citation>
    <scope>NUCLEOTIDE SEQUENCE [LARGE SCALE GENOMIC DNA]</scope>
    <source>
        <strain evidence="3 5">CECT 8670</strain>
    </source>
</reference>
<evidence type="ECO:0000313" key="4">
    <source>
        <dbReference type="Proteomes" id="UP000232721"/>
    </source>
</evidence>
<protein>
    <submittedName>
        <fullName evidence="3">Crp/Fnr family transcriptional regulator</fullName>
    </submittedName>
</protein>
<dbReference type="EMBL" id="JAUFQH010000010">
    <property type="protein sequence ID" value="MDN3620284.1"/>
    <property type="molecule type" value="Genomic_DNA"/>
</dbReference>
<proteinExistence type="predicted"/>
<accession>A0AAJ1QXR2</accession>
<dbReference type="InterPro" id="IPR000595">
    <property type="entry name" value="cNMP-bd_dom"/>
</dbReference>
<evidence type="ECO:0000313" key="5">
    <source>
        <dbReference type="Proteomes" id="UP001228636"/>
    </source>
</evidence>
<name>A0AAJ1QXR2_9FLAO</name>
<dbReference type="EMBL" id="CP019336">
    <property type="protein sequence ID" value="AUC23117.1"/>
    <property type="molecule type" value="Genomic_DNA"/>
</dbReference>
<dbReference type="Gene3D" id="2.60.120.10">
    <property type="entry name" value="Jelly Rolls"/>
    <property type="match status" value="1"/>
</dbReference>
<dbReference type="InterPro" id="IPR014710">
    <property type="entry name" value="RmlC-like_jellyroll"/>
</dbReference>
<evidence type="ECO:0000313" key="2">
    <source>
        <dbReference type="EMBL" id="AUC23117.1"/>
    </source>
</evidence>
<dbReference type="InterPro" id="IPR018490">
    <property type="entry name" value="cNMP-bd_dom_sf"/>
</dbReference>
<dbReference type="Proteomes" id="UP001228636">
    <property type="component" value="Unassembled WGS sequence"/>
</dbReference>
<dbReference type="RefSeq" id="WP_165733215.1">
    <property type="nucleotide sequence ID" value="NZ_CP019336.1"/>
</dbReference>
<gene>
    <name evidence="2" type="ORF">BTO15_13880</name>
    <name evidence="3" type="ORF">QWY81_12535</name>
</gene>
<organism evidence="3 5">
    <name type="scientific">Polaribacter sejongensis</name>
    <dbReference type="NCBI Taxonomy" id="985043"/>
    <lineage>
        <taxon>Bacteria</taxon>
        <taxon>Pseudomonadati</taxon>
        <taxon>Bacteroidota</taxon>
        <taxon>Flavobacteriia</taxon>
        <taxon>Flavobacteriales</taxon>
        <taxon>Flavobacteriaceae</taxon>
    </lineage>
</organism>
<dbReference type="PROSITE" id="PS50042">
    <property type="entry name" value="CNMP_BINDING_3"/>
    <property type="match status" value="1"/>
</dbReference>
<feature type="domain" description="Cyclic nucleotide-binding" evidence="1">
    <location>
        <begin position="9"/>
        <end position="52"/>
    </location>
</feature>
<reference evidence="3" key="3">
    <citation type="submission" date="2023-06" db="EMBL/GenBank/DDBJ databases">
        <authorList>
            <person name="Lucena T."/>
            <person name="Sun Q."/>
        </authorList>
    </citation>
    <scope>NUCLEOTIDE SEQUENCE</scope>
    <source>
        <strain evidence="3">CECT 8670</strain>
    </source>
</reference>
<dbReference type="Proteomes" id="UP000232721">
    <property type="component" value="Chromosome"/>
</dbReference>